<keyword evidence="3" id="KW-1185">Reference proteome</keyword>
<protein>
    <submittedName>
        <fullName evidence="2">Uncharacterized protein</fullName>
    </submittedName>
</protein>
<reference evidence="2" key="5">
    <citation type="journal article" date="2021" name="G3 (Bethesda)">
        <title>Aegilops tauschii genome assembly Aet v5.0 features greater sequence contiguity and improved annotation.</title>
        <authorList>
            <person name="Wang L."/>
            <person name="Zhu T."/>
            <person name="Rodriguez J.C."/>
            <person name="Deal K.R."/>
            <person name="Dubcovsky J."/>
            <person name="McGuire P.E."/>
            <person name="Lux T."/>
            <person name="Spannagl M."/>
            <person name="Mayer K.F.X."/>
            <person name="Baldrich P."/>
            <person name="Meyers B.C."/>
            <person name="Huo N."/>
            <person name="Gu Y.Q."/>
            <person name="Zhou H."/>
            <person name="Devos K.M."/>
            <person name="Bennetzen J.L."/>
            <person name="Unver T."/>
            <person name="Budak H."/>
            <person name="Gulick P.J."/>
            <person name="Galiba G."/>
            <person name="Kalapos B."/>
            <person name="Nelson D.R."/>
            <person name="Li P."/>
            <person name="You F.M."/>
            <person name="Luo M.C."/>
            <person name="Dvorak J."/>
        </authorList>
    </citation>
    <scope>NUCLEOTIDE SEQUENCE [LARGE SCALE GENOMIC DNA]</scope>
    <source>
        <strain evidence="2">cv. AL8/78</strain>
    </source>
</reference>
<dbReference type="Gramene" id="AET7Gv20521800.2">
    <property type="protein sequence ID" value="AET7Gv20521800.2"/>
    <property type="gene ID" value="AET7Gv20521800"/>
</dbReference>
<reference evidence="2" key="3">
    <citation type="journal article" date="2017" name="Nature">
        <title>Genome sequence of the progenitor of the wheat D genome Aegilops tauschii.</title>
        <authorList>
            <person name="Luo M.C."/>
            <person name="Gu Y.Q."/>
            <person name="Puiu D."/>
            <person name="Wang H."/>
            <person name="Twardziok S.O."/>
            <person name="Deal K.R."/>
            <person name="Huo N."/>
            <person name="Zhu T."/>
            <person name="Wang L."/>
            <person name="Wang Y."/>
            <person name="McGuire P.E."/>
            <person name="Liu S."/>
            <person name="Long H."/>
            <person name="Ramasamy R.K."/>
            <person name="Rodriguez J.C."/>
            <person name="Van S.L."/>
            <person name="Yuan L."/>
            <person name="Wang Z."/>
            <person name="Xia Z."/>
            <person name="Xiao L."/>
            <person name="Anderson O.D."/>
            <person name="Ouyang S."/>
            <person name="Liang Y."/>
            <person name="Zimin A.V."/>
            <person name="Pertea G."/>
            <person name="Qi P."/>
            <person name="Bennetzen J.L."/>
            <person name="Dai X."/>
            <person name="Dawson M.W."/>
            <person name="Muller H.G."/>
            <person name="Kugler K."/>
            <person name="Rivarola-Duarte L."/>
            <person name="Spannagl M."/>
            <person name="Mayer K.F.X."/>
            <person name="Lu F.H."/>
            <person name="Bevan M.W."/>
            <person name="Leroy P."/>
            <person name="Li P."/>
            <person name="You F.M."/>
            <person name="Sun Q."/>
            <person name="Liu Z."/>
            <person name="Lyons E."/>
            <person name="Wicker T."/>
            <person name="Salzberg S.L."/>
            <person name="Devos K.M."/>
            <person name="Dvorak J."/>
        </authorList>
    </citation>
    <scope>NUCLEOTIDE SEQUENCE [LARGE SCALE GENOMIC DNA]</scope>
    <source>
        <strain evidence="2">cv. AL8/78</strain>
    </source>
</reference>
<evidence type="ECO:0000313" key="2">
    <source>
        <dbReference type="EnsemblPlants" id="AET7Gv20521800.2"/>
    </source>
</evidence>
<dbReference type="AlphaFoldDB" id="A0A453RB42"/>
<sequence>PPWAFPRLQVTRPTRLQWRGKRSPMSGSAVILLPVATQARSCLGSSFVLLCCELCLLPWTGPSRPLTLCCLARVRGRVPRAACRAERGVTAGYHHHIGDGAAQLPPELLHHPRSPNPSSKSSSNVTVANFPSLASPHGVVGSLGMAAPGMAFAAAEAGRFCMPRAAAQQLENWGDSLSGIVVTSPLTETSTDLDDSGDKHHALMVPAPFISSRSWSVNSSCSSCNAVYCCC</sequence>
<organism evidence="2 3">
    <name type="scientific">Aegilops tauschii subsp. strangulata</name>
    <name type="common">Goatgrass</name>
    <dbReference type="NCBI Taxonomy" id="200361"/>
    <lineage>
        <taxon>Eukaryota</taxon>
        <taxon>Viridiplantae</taxon>
        <taxon>Streptophyta</taxon>
        <taxon>Embryophyta</taxon>
        <taxon>Tracheophyta</taxon>
        <taxon>Spermatophyta</taxon>
        <taxon>Magnoliopsida</taxon>
        <taxon>Liliopsida</taxon>
        <taxon>Poales</taxon>
        <taxon>Poaceae</taxon>
        <taxon>BOP clade</taxon>
        <taxon>Pooideae</taxon>
        <taxon>Triticodae</taxon>
        <taxon>Triticeae</taxon>
        <taxon>Triticinae</taxon>
        <taxon>Aegilops</taxon>
    </lineage>
</organism>
<evidence type="ECO:0000256" key="1">
    <source>
        <dbReference type="SAM" id="MobiDB-lite"/>
    </source>
</evidence>
<reference evidence="3" key="1">
    <citation type="journal article" date="2014" name="Science">
        <title>Ancient hybridizations among the ancestral genomes of bread wheat.</title>
        <authorList>
            <consortium name="International Wheat Genome Sequencing Consortium,"/>
            <person name="Marcussen T."/>
            <person name="Sandve S.R."/>
            <person name="Heier L."/>
            <person name="Spannagl M."/>
            <person name="Pfeifer M."/>
            <person name="Jakobsen K.S."/>
            <person name="Wulff B.B."/>
            <person name="Steuernagel B."/>
            <person name="Mayer K.F."/>
            <person name="Olsen O.A."/>
        </authorList>
    </citation>
    <scope>NUCLEOTIDE SEQUENCE [LARGE SCALE GENOMIC DNA]</scope>
    <source>
        <strain evidence="3">cv. AL8/78</strain>
    </source>
</reference>
<reference evidence="3" key="2">
    <citation type="journal article" date="2017" name="Nat. Plants">
        <title>The Aegilops tauschii genome reveals multiple impacts of transposons.</title>
        <authorList>
            <person name="Zhao G."/>
            <person name="Zou C."/>
            <person name="Li K."/>
            <person name="Wang K."/>
            <person name="Li T."/>
            <person name="Gao L."/>
            <person name="Zhang X."/>
            <person name="Wang H."/>
            <person name="Yang Z."/>
            <person name="Liu X."/>
            <person name="Jiang W."/>
            <person name="Mao L."/>
            <person name="Kong X."/>
            <person name="Jiao Y."/>
            <person name="Jia J."/>
        </authorList>
    </citation>
    <scope>NUCLEOTIDE SEQUENCE [LARGE SCALE GENOMIC DNA]</scope>
    <source>
        <strain evidence="3">cv. AL8/78</strain>
    </source>
</reference>
<dbReference type="EnsemblPlants" id="AET7Gv20521800.2">
    <property type="protein sequence ID" value="AET7Gv20521800.2"/>
    <property type="gene ID" value="AET7Gv20521800"/>
</dbReference>
<evidence type="ECO:0000313" key="3">
    <source>
        <dbReference type="Proteomes" id="UP000015105"/>
    </source>
</evidence>
<proteinExistence type="predicted"/>
<dbReference type="Proteomes" id="UP000015105">
    <property type="component" value="Chromosome 7D"/>
</dbReference>
<name>A0A453RB42_AEGTS</name>
<feature type="region of interest" description="Disordered" evidence="1">
    <location>
        <begin position="104"/>
        <end position="125"/>
    </location>
</feature>
<accession>A0A453RB42</accession>
<reference evidence="2" key="4">
    <citation type="submission" date="2019-03" db="UniProtKB">
        <authorList>
            <consortium name="EnsemblPlants"/>
        </authorList>
    </citation>
    <scope>IDENTIFICATION</scope>
</reference>